<feature type="transmembrane region" description="Helical" evidence="1">
    <location>
        <begin position="7"/>
        <end position="28"/>
    </location>
</feature>
<keyword evidence="1" id="KW-0472">Membrane</keyword>
<name>A0A834ET00_9CHIR</name>
<organism evidence="2 3">
    <name type="scientific">Phyllostomus discolor</name>
    <name type="common">pale spear-nosed bat</name>
    <dbReference type="NCBI Taxonomy" id="89673"/>
    <lineage>
        <taxon>Eukaryota</taxon>
        <taxon>Metazoa</taxon>
        <taxon>Chordata</taxon>
        <taxon>Craniata</taxon>
        <taxon>Vertebrata</taxon>
        <taxon>Euteleostomi</taxon>
        <taxon>Mammalia</taxon>
        <taxon>Eutheria</taxon>
        <taxon>Laurasiatheria</taxon>
        <taxon>Chiroptera</taxon>
        <taxon>Yangochiroptera</taxon>
        <taxon>Phyllostomidae</taxon>
        <taxon>Phyllostominae</taxon>
        <taxon>Phyllostomus</taxon>
    </lineage>
</organism>
<comment type="caution">
    <text evidence="2">The sequence shown here is derived from an EMBL/GenBank/DDBJ whole genome shotgun (WGS) entry which is preliminary data.</text>
</comment>
<evidence type="ECO:0000313" key="3">
    <source>
        <dbReference type="Proteomes" id="UP000664940"/>
    </source>
</evidence>
<feature type="transmembrane region" description="Helical" evidence="1">
    <location>
        <begin position="136"/>
        <end position="153"/>
    </location>
</feature>
<protein>
    <submittedName>
        <fullName evidence="2">Uncharacterized protein</fullName>
    </submittedName>
</protein>
<keyword evidence="1" id="KW-1133">Transmembrane helix</keyword>
<feature type="transmembrane region" description="Helical" evidence="1">
    <location>
        <begin position="34"/>
        <end position="54"/>
    </location>
</feature>
<accession>A0A834ET00</accession>
<reference evidence="2 3" key="1">
    <citation type="journal article" date="2020" name="Nature">
        <title>Six reference-quality genomes reveal evolution of bat adaptations.</title>
        <authorList>
            <person name="Jebb D."/>
            <person name="Huang Z."/>
            <person name="Pippel M."/>
            <person name="Hughes G.M."/>
            <person name="Lavrichenko K."/>
            <person name="Devanna P."/>
            <person name="Winkler S."/>
            <person name="Jermiin L.S."/>
            <person name="Skirmuntt E.C."/>
            <person name="Katzourakis A."/>
            <person name="Burkitt-Gray L."/>
            <person name="Ray D.A."/>
            <person name="Sullivan K.A.M."/>
            <person name="Roscito J.G."/>
            <person name="Kirilenko B.M."/>
            <person name="Davalos L.M."/>
            <person name="Corthals A.P."/>
            <person name="Power M.L."/>
            <person name="Jones G."/>
            <person name="Ransome R.D."/>
            <person name="Dechmann D.K.N."/>
            <person name="Locatelli A.G."/>
            <person name="Puechmaille S.J."/>
            <person name="Fedrigo O."/>
            <person name="Jarvis E.D."/>
            <person name="Hiller M."/>
            <person name="Vernes S.C."/>
            <person name="Myers E.W."/>
            <person name="Teeling E.C."/>
        </authorList>
    </citation>
    <scope>NUCLEOTIDE SEQUENCE [LARGE SCALE GENOMIC DNA]</scope>
    <source>
        <strain evidence="2">Bat1K_MPI-CBG_1</strain>
    </source>
</reference>
<keyword evidence="1" id="KW-0812">Transmembrane</keyword>
<sequence length="158" mass="18304">MSLLKGLSILFIFLKNQLLDSLIFRIVLLVSMSFNSALILIISFLLLALGCLCCCSSSSCRRRVRLFVWNVSNLFRWACIGMNFPLRTALAVSHKFWVVVSSFSFVSRNLLISSLISFFTHSLFKTMLYNLHEFECFGFFPWGWFLASVPWYLRKCLV</sequence>
<proteinExistence type="predicted"/>
<evidence type="ECO:0000256" key="1">
    <source>
        <dbReference type="SAM" id="Phobius"/>
    </source>
</evidence>
<dbReference type="Proteomes" id="UP000664940">
    <property type="component" value="Unassembled WGS sequence"/>
</dbReference>
<feature type="transmembrane region" description="Helical" evidence="1">
    <location>
        <begin position="96"/>
        <end position="124"/>
    </location>
</feature>
<gene>
    <name evidence="2" type="ORF">HJG60_009776</name>
</gene>
<dbReference type="AlphaFoldDB" id="A0A834ET00"/>
<dbReference type="EMBL" id="JABVXQ010000002">
    <property type="protein sequence ID" value="KAF6125257.1"/>
    <property type="molecule type" value="Genomic_DNA"/>
</dbReference>
<evidence type="ECO:0000313" key="2">
    <source>
        <dbReference type="EMBL" id="KAF6125257.1"/>
    </source>
</evidence>